<comment type="caution">
    <text evidence="1">The sequence shown here is derived from an EMBL/GenBank/DDBJ whole genome shotgun (WGS) entry which is preliminary data.</text>
</comment>
<reference evidence="1 2" key="1">
    <citation type="submission" date="2019-12" db="EMBL/GenBank/DDBJ databases">
        <authorList>
            <person name="Huq M.A."/>
        </authorList>
    </citation>
    <scope>NUCLEOTIDE SEQUENCE [LARGE SCALE GENOMIC DNA]</scope>
    <source>
        <strain evidence="1 2">MAH-34</strain>
    </source>
</reference>
<evidence type="ECO:0000313" key="1">
    <source>
        <dbReference type="EMBL" id="MVQ33704.1"/>
    </source>
</evidence>
<evidence type="ECO:0000313" key="2">
    <source>
        <dbReference type="Proteomes" id="UP000467637"/>
    </source>
</evidence>
<dbReference type="Proteomes" id="UP000467637">
    <property type="component" value="Unassembled WGS sequence"/>
</dbReference>
<sequence length="98" mass="11180">MSIISTWHVSHNGIMYPAGVPITDLPQEEQDRLVEDGLARYTDEEETDSKSTFLTLEAFTNLKASQQKEQLVLIELTPGANEQERIDQYAAWLEQQDL</sequence>
<keyword evidence="2" id="KW-1185">Reference proteome</keyword>
<dbReference type="RefSeq" id="WP_157317824.1">
    <property type="nucleotide sequence ID" value="NZ_WSEM01000004.1"/>
</dbReference>
<dbReference type="EMBL" id="WSEM01000004">
    <property type="protein sequence ID" value="MVQ33704.1"/>
    <property type="molecule type" value="Genomic_DNA"/>
</dbReference>
<accession>A0ABW9U3P0</accession>
<gene>
    <name evidence="1" type="ORF">GON05_03470</name>
</gene>
<protein>
    <submittedName>
        <fullName evidence="1">Uncharacterized protein</fullName>
    </submittedName>
</protein>
<name>A0ABW9U3P0_9BACL</name>
<organism evidence="1 2">
    <name type="scientific">Paenibacillus anseongense</name>
    <dbReference type="NCBI Taxonomy" id="2682845"/>
    <lineage>
        <taxon>Bacteria</taxon>
        <taxon>Bacillati</taxon>
        <taxon>Bacillota</taxon>
        <taxon>Bacilli</taxon>
        <taxon>Bacillales</taxon>
        <taxon>Paenibacillaceae</taxon>
        <taxon>Paenibacillus</taxon>
    </lineage>
</organism>
<proteinExistence type="predicted"/>